<organism evidence="4">
    <name type="scientific">Brugia timori</name>
    <dbReference type="NCBI Taxonomy" id="42155"/>
    <lineage>
        <taxon>Eukaryota</taxon>
        <taxon>Metazoa</taxon>
        <taxon>Ecdysozoa</taxon>
        <taxon>Nematoda</taxon>
        <taxon>Chromadorea</taxon>
        <taxon>Rhabditida</taxon>
        <taxon>Spirurina</taxon>
        <taxon>Spiruromorpha</taxon>
        <taxon>Filarioidea</taxon>
        <taxon>Onchocercidae</taxon>
        <taxon>Brugia</taxon>
    </lineage>
</organism>
<dbReference type="EMBL" id="UZAG01002340">
    <property type="protein sequence ID" value="VDO13266.1"/>
    <property type="molecule type" value="Genomic_DNA"/>
</dbReference>
<accession>A0A0R3QAS2</accession>
<proteinExistence type="predicted"/>
<keyword evidence="1" id="KW-0812">Transmembrane</keyword>
<keyword evidence="3" id="KW-1185">Reference proteome</keyword>
<evidence type="ECO:0000313" key="3">
    <source>
        <dbReference type="Proteomes" id="UP000280834"/>
    </source>
</evidence>
<evidence type="ECO:0000313" key="4">
    <source>
        <dbReference type="WBParaSite" id="BTMF_0000344301-mRNA-1"/>
    </source>
</evidence>
<evidence type="ECO:0000313" key="2">
    <source>
        <dbReference type="EMBL" id="VDO13266.1"/>
    </source>
</evidence>
<evidence type="ECO:0000256" key="1">
    <source>
        <dbReference type="SAM" id="Phobius"/>
    </source>
</evidence>
<dbReference type="WBParaSite" id="BTMF_0000344301-mRNA-1">
    <property type="protein sequence ID" value="BTMF_0000344301-mRNA-1"/>
    <property type="gene ID" value="BTMF_0000344301"/>
</dbReference>
<dbReference type="Proteomes" id="UP000280834">
    <property type="component" value="Unassembled WGS sequence"/>
</dbReference>
<reference evidence="2 3" key="2">
    <citation type="submission" date="2018-11" db="EMBL/GenBank/DDBJ databases">
        <authorList>
            <consortium name="Pathogen Informatics"/>
        </authorList>
    </citation>
    <scope>NUCLEOTIDE SEQUENCE [LARGE SCALE GENOMIC DNA]</scope>
</reference>
<sequence>MPYSRSGGTMLAIILVLVIGVPILIILTSLFIIVVIYCCCQKSVIKIIQNDGLLVVPLISDRHRGHVYMTKFLISSYR</sequence>
<reference evidence="4" key="1">
    <citation type="submission" date="2017-02" db="UniProtKB">
        <authorList>
            <consortium name="WormBaseParasite"/>
        </authorList>
    </citation>
    <scope>IDENTIFICATION</scope>
</reference>
<feature type="transmembrane region" description="Helical" evidence="1">
    <location>
        <begin position="12"/>
        <end position="37"/>
    </location>
</feature>
<name>A0A0R3QAS2_9BILA</name>
<protein>
    <submittedName>
        <fullName evidence="2 4">Uncharacterized protein</fullName>
    </submittedName>
</protein>
<gene>
    <name evidence="2" type="ORF">BTMF_LOCUS2754</name>
</gene>
<dbReference type="AlphaFoldDB" id="A0A0R3QAS2"/>
<keyword evidence="1" id="KW-1133">Transmembrane helix</keyword>
<keyword evidence="1" id="KW-0472">Membrane</keyword>